<accession>A0A3P6FL75</accession>
<proteinExistence type="predicted"/>
<dbReference type="AlphaFoldDB" id="A0A3P6FL75"/>
<organism evidence="1">
    <name type="scientific">Brassica oleracea</name>
    <name type="common">Wild cabbage</name>
    <dbReference type="NCBI Taxonomy" id="3712"/>
    <lineage>
        <taxon>Eukaryota</taxon>
        <taxon>Viridiplantae</taxon>
        <taxon>Streptophyta</taxon>
        <taxon>Embryophyta</taxon>
        <taxon>Tracheophyta</taxon>
        <taxon>Spermatophyta</taxon>
        <taxon>Magnoliopsida</taxon>
        <taxon>eudicotyledons</taxon>
        <taxon>Gunneridae</taxon>
        <taxon>Pentapetalae</taxon>
        <taxon>rosids</taxon>
        <taxon>malvids</taxon>
        <taxon>Brassicales</taxon>
        <taxon>Brassicaceae</taxon>
        <taxon>Brassiceae</taxon>
        <taxon>Brassica</taxon>
    </lineage>
</organism>
<reference evidence="1" key="1">
    <citation type="submission" date="2018-11" db="EMBL/GenBank/DDBJ databases">
        <authorList>
            <consortium name="Genoscope - CEA"/>
            <person name="William W."/>
        </authorList>
    </citation>
    <scope>NUCLEOTIDE SEQUENCE</scope>
</reference>
<dbReference type="EMBL" id="LR031877">
    <property type="protein sequence ID" value="VDD45182.1"/>
    <property type="molecule type" value="Genomic_DNA"/>
</dbReference>
<protein>
    <submittedName>
        <fullName evidence="1">Uncharacterized protein</fullName>
    </submittedName>
</protein>
<name>A0A3P6FL75_BRAOL</name>
<evidence type="ECO:0000313" key="1">
    <source>
        <dbReference type="EMBL" id="VDD45182.1"/>
    </source>
</evidence>
<gene>
    <name evidence="1" type="ORF">BOLC5T32729H</name>
</gene>
<sequence length="54" mass="6065">SGAALLFASHLCPLQFPFSVAESANTHLQDELMGFTKQHTREIALNVIKLRRKQ</sequence>
<feature type="non-terminal residue" evidence="1">
    <location>
        <position position="1"/>
    </location>
</feature>